<proteinExistence type="predicted"/>
<evidence type="ECO:0000256" key="2">
    <source>
        <dbReference type="PROSITE-ProRule" id="PRU00169"/>
    </source>
</evidence>
<dbReference type="Gene3D" id="3.40.50.2300">
    <property type="match status" value="1"/>
</dbReference>
<evidence type="ECO:0000259" key="4">
    <source>
        <dbReference type="PROSITE" id="PS50110"/>
    </source>
</evidence>
<dbReference type="EMBL" id="QXJC01000001">
    <property type="protein sequence ID" value="RID99363.1"/>
    <property type="molecule type" value="Genomic_DNA"/>
</dbReference>
<dbReference type="InterPro" id="IPR050595">
    <property type="entry name" value="Bact_response_regulator"/>
</dbReference>
<organism evidence="5 6">
    <name type="scientific">Simplicispira hankyongi</name>
    <dbReference type="NCBI Taxonomy" id="2315688"/>
    <lineage>
        <taxon>Bacteria</taxon>
        <taxon>Pseudomonadati</taxon>
        <taxon>Pseudomonadota</taxon>
        <taxon>Betaproteobacteria</taxon>
        <taxon>Burkholderiales</taxon>
        <taxon>Comamonadaceae</taxon>
        <taxon>Simplicispira</taxon>
    </lineage>
</organism>
<feature type="region of interest" description="Disordered" evidence="3">
    <location>
        <begin position="1"/>
        <end position="50"/>
    </location>
</feature>
<feature type="domain" description="Response regulatory" evidence="4">
    <location>
        <begin position="52"/>
        <end position="168"/>
    </location>
</feature>
<sequence>MSLFDRLWGGARKKTPSPKPAAPAPLAVASAEPKGAVERRQSPRKNARKGTRALIIDDSPTVVAVLRKALRSAGCSTREALDAEHGLALLDQDPPDLIFLDIVLPGMNGFHALRLIRKNPAYQHIPVIMISGNEHAIEQFYVNRIGADDFMKKPFSRFEIFARIESLLDDDLVPRRKGLSTPALASEAIRPRTGSASA</sequence>
<comment type="caution">
    <text evidence="5">The sequence shown here is derived from an EMBL/GenBank/DDBJ whole genome shotgun (WGS) entry which is preliminary data.</text>
</comment>
<dbReference type="SMART" id="SM00448">
    <property type="entry name" value="REC"/>
    <property type="match status" value="1"/>
</dbReference>
<dbReference type="InterPro" id="IPR011006">
    <property type="entry name" value="CheY-like_superfamily"/>
</dbReference>
<feature type="modified residue" description="4-aspartylphosphate" evidence="2">
    <location>
        <position position="101"/>
    </location>
</feature>
<dbReference type="InterPro" id="IPR001789">
    <property type="entry name" value="Sig_transdc_resp-reg_receiver"/>
</dbReference>
<dbReference type="SUPFAM" id="SSF52172">
    <property type="entry name" value="CheY-like"/>
    <property type="match status" value="1"/>
</dbReference>
<name>A0A398CKA8_9BURK</name>
<accession>A0A398CKA8</accession>
<dbReference type="Pfam" id="PF00072">
    <property type="entry name" value="Response_reg"/>
    <property type="match status" value="1"/>
</dbReference>
<feature type="compositionally biased region" description="Low complexity" evidence="3">
    <location>
        <begin position="24"/>
        <end position="33"/>
    </location>
</feature>
<dbReference type="PROSITE" id="PS50110">
    <property type="entry name" value="RESPONSE_REGULATORY"/>
    <property type="match status" value="1"/>
</dbReference>
<dbReference type="PANTHER" id="PTHR44591:SF3">
    <property type="entry name" value="RESPONSE REGULATORY DOMAIN-CONTAINING PROTEIN"/>
    <property type="match status" value="1"/>
</dbReference>
<evidence type="ECO:0000256" key="1">
    <source>
        <dbReference type="ARBA" id="ARBA00022553"/>
    </source>
</evidence>
<dbReference type="Proteomes" id="UP000266302">
    <property type="component" value="Unassembled WGS sequence"/>
</dbReference>
<dbReference type="PANTHER" id="PTHR44591">
    <property type="entry name" value="STRESS RESPONSE REGULATOR PROTEIN 1"/>
    <property type="match status" value="1"/>
</dbReference>
<dbReference type="AlphaFoldDB" id="A0A398CKA8"/>
<evidence type="ECO:0000256" key="3">
    <source>
        <dbReference type="SAM" id="MobiDB-lite"/>
    </source>
</evidence>
<protein>
    <submittedName>
        <fullName evidence="5">Response regulator</fullName>
    </submittedName>
</protein>
<gene>
    <name evidence="5" type="ORF">D3F03_02735</name>
</gene>
<reference evidence="5 6" key="1">
    <citation type="submission" date="2018-09" db="EMBL/GenBank/DDBJ databases">
        <title>Draft genome of Simplicispira sp. NY-02.</title>
        <authorList>
            <person name="Im W.T."/>
        </authorList>
    </citation>
    <scope>NUCLEOTIDE SEQUENCE [LARGE SCALE GENOMIC DNA]</scope>
    <source>
        <strain evidence="5 6">NY-02</strain>
    </source>
</reference>
<evidence type="ECO:0000313" key="5">
    <source>
        <dbReference type="EMBL" id="RID99363.1"/>
    </source>
</evidence>
<keyword evidence="6" id="KW-1185">Reference proteome</keyword>
<dbReference type="RefSeq" id="WP_119107813.1">
    <property type="nucleotide sequence ID" value="NZ_QXJC01000001.1"/>
</dbReference>
<evidence type="ECO:0000313" key="6">
    <source>
        <dbReference type="Proteomes" id="UP000266302"/>
    </source>
</evidence>
<dbReference type="GO" id="GO:0000160">
    <property type="term" value="P:phosphorelay signal transduction system"/>
    <property type="evidence" value="ECO:0007669"/>
    <property type="project" value="InterPro"/>
</dbReference>
<keyword evidence="1 2" id="KW-0597">Phosphoprotein</keyword>
<dbReference type="OrthoDB" id="5421695at2"/>